<dbReference type="Proteomes" id="UP000019132">
    <property type="component" value="Unassembled WGS sequence"/>
</dbReference>
<keyword evidence="3" id="KW-1185">Reference proteome</keyword>
<organism evidence="2 3">
    <name type="scientific">Globisporangium ultimum (strain ATCC 200006 / CBS 805.95 / DAOM BR144)</name>
    <name type="common">Pythium ultimum</name>
    <dbReference type="NCBI Taxonomy" id="431595"/>
    <lineage>
        <taxon>Eukaryota</taxon>
        <taxon>Sar</taxon>
        <taxon>Stramenopiles</taxon>
        <taxon>Oomycota</taxon>
        <taxon>Peronosporomycetes</taxon>
        <taxon>Pythiales</taxon>
        <taxon>Pythiaceae</taxon>
        <taxon>Globisporangium</taxon>
    </lineage>
</organism>
<dbReference type="HOGENOM" id="CLU_033666_10_3_1"/>
<feature type="compositionally biased region" description="Basic and acidic residues" evidence="1">
    <location>
        <begin position="49"/>
        <end position="71"/>
    </location>
</feature>
<dbReference type="EMBL" id="GL376632">
    <property type="status" value="NOT_ANNOTATED_CDS"/>
    <property type="molecule type" value="Genomic_DNA"/>
</dbReference>
<reference evidence="3" key="1">
    <citation type="journal article" date="2010" name="Genome Biol.">
        <title>Genome sequence of the necrotrophic plant pathogen Pythium ultimum reveals original pathogenicity mechanisms and effector repertoire.</title>
        <authorList>
            <person name="Levesque C.A."/>
            <person name="Brouwer H."/>
            <person name="Cano L."/>
            <person name="Hamilton J.P."/>
            <person name="Holt C."/>
            <person name="Huitema E."/>
            <person name="Raffaele S."/>
            <person name="Robideau G.P."/>
            <person name="Thines M."/>
            <person name="Win J."/>
            <person name="Zerillo M.M."/>
            <person name="Beakes G.W."/>
            <person name="Boore J.L."/>
            <person name="Busam D."/>
            <person name="Dumas B."/>
            <person name="Ferriera S."/>
            <person name="Fuerstenberg S.I."/>
            <person name="Gachon C.M."/>
            <person name="Gaulin E."/>
            <person name="Govers F."/>
            <person name="Grenville-Briggs L."/>
            <person name="Horner N."/>
            <person name="Hostetler J."/>
            <person name="Jiang R.H."/>
            <person name="Johnson J."/>
            <person name="Krajaejun T."/>
            <person name="Lin H."/>
            <person name="Meijer H.J."/>
            <person name="Moore B."/>
            <person name="Morris P."/>
            <person name="Phuntmart V."/>
            <person name="Puiu D."/>
            <person name="Shetty J."/>
            <person name="Stajich J.E."/>
            <person name="Tripathy S."/>
            <person name="Wawra S."/>
            <person name="van West P."/>
            <person name="Whitty B.R."/>
            <person name="Coutinho P.M."/>
            <person name="Henrissat B."/>
            <person name="Martin F."/>
            <person name="Thomas P.D."/>
            <person name="Tyler B.M."/>
            <person name="De Vries R.P."/>
            <person name="Kamoun S."/>
            <person name="Yandell M."/>
            <person name="Tisserat N."/>
            <person name="Buell C.R."/>
        </authorList>
    </citation>
    <scope>NUCLEOTIDE SEQUENCE</scope>
    <source>
        <strain evidence="3">DAOM:BR144</strain>
    </source>
</reference>
<dbReference type="InParanoid" id="K3WWI2"/>
<dbReference type="AlphaFoldDB" id="K3WWI2"/>
<reference evidence="3" key="2">
    <citation type="submission" date="2010-04" db="EMBL/GenBank/DDBJ databases">
        <authorList>
            <person name="Buell R."/>
            <person name="Hamilton J."/>
            <person name="Hostetler J."/>
        </authorList>
    </citation>
    <scope>NUCLEOTIDE SEQUENCE [LARGE SCALE GENOMIC DNA]</scope>
    <source>
        <strain evidence="3">DAOM:BR144</strain>
    </source>
</reference>
<evidence type="ECO:0000313" key="2">
    <source>
        <dbReference type="EnsemblProtists" id="PYU1_T009330"/>
    </source>
</evidence>
<dbReference type="Gene3D" id="1.10.10.60">
    <property type="entry name" value="Homeodomain-like"/>
    <property type="match status" value="1"/>
</dbReference>
<evidence type="ECO:0008006" key="4">
    <source>
        <dbReference type="Google" id="ProtNLM"/>
    </source>
</evidence>
<feature type="region of interest" description="Disordered" evidence="1">
    <location>
        <begin position="48"/>
        <end position="71"/>
    </location>
</feature>
<reference evidence="2" key="3">
    <citation type="submission" date="2015-02" db="UniProtKB">
        <authorList>
            <consortium name="EnsemblProtists"/>
        </authorList>
    </citation>
    <scope>IDENTIFICATION</scope>
    <source>
        <strain evidence="2">DAOM BR144</strain>
    </source>
</reference>
<dbReference type="VEuPathDB" id="FungiDB:PYU1_G009312"/>
<dbReference type="EnsemblProtists" id="PYU1_T009330">
    <property type="protein sequence ID" value="PYU1_T009330"/>
    <property type="gene ID" value="PYU1_G009312"/>
</dbReference>
<protein>
    <recommendedName>
        <fullName evidence="4">Transposase IS30-like HTH domain-containing protein</fullName>
    </recommendedName>
</protein>
<accession>K3WWI2</accession>
<proteinExistence type="predicted"/>
<sequence>FRDRPICLTAHHLSKKEERLSILTLRKAGLSVRAVSAAVKRSVGVCQKVAKDGKPSREPNHRGGKPKLTERDHRCIVRAACGGSVGAKAIKDKL</sequence>
<evidence type="ECO:0000313" key="3">
    <source>
        <dbReference type="Proteomes" id="UP000019132"/>
    </source>
</evidence>
<name>K3WWI2_GLOUD</name>
<dbReference type="eggNOG" id="ENOG502SVEZ">
    <property type="taxonomic scope" value="Eukaryota"/>
</dbReference>
<evidence type="ECO:0000256" key="1">
    <source>
        <dbReference type="SAM" id="MobiDB-lite"/>
    </source>
</evidence>